<evidence type="ECO:0000256" key="1">
    <source>
        <dbReference type="SAM" id="Phobius"/>
    </source>
</evidence>
<name>A0A3M7RJ23_BRAPC</name>
<sequence>MQNTRKILGFLNLLNLYILFEFVHCAIKFNLLKKNKAVFTSLTLEFNFAEASMKLECVLFAKVWPSSSSTSLSSSKSLLFPTMIIGAGSESFIEFICSIMEEISLNVDVEFME</sequence>
<dbReference type="Proteomes" id="UP000276133">
    <property type="component" value="Unassembled WGS sequence"/>
</dbReference>
<protein>
    <submittedName>
        <fullName evidence="2">Uncharacterized protein</fullName>
    </submittedName>
</protein>
<proteinExistence type="predicted"/>
<gene>
    <name evidence="2" type="ORF">BpHYR1_035123</name>
</gene>
<organism evidence="2 3">
    <name type="scientific">Brachionus plicatilis</name>
    <name type="common">Marine rotifer</name>
    <name type="synonym">Brachionus muelleri</name>
    <dbReference type="NCBI Taxonomy" id="10195"/>
    <lineage>
        <taxon>Eukaryota</taxon>
        <taxon>Metazoa</taxon>
        <taxon>Spiralia</taxon>
        <taxon>Gnathifera</taxon>
        <taxon>Rotifera</taxon>
        <taxon>Eurotatoria</taxon>
        <taxon>Monogononta</taxon>
        <taxon>Pseudotrocha</taxon>
        <taxon>Ploima</taxon>
        <taxon>Brachionidae</taxon>
        <taxon>Brachionus</taxon>
    </lineage>
</organism>
<reference evidence="2 3" key="1">
    <citation type="journal article" date="2018" name="Sci. Rep.">
        <title>Genomic signatures of local adaptation to the degree of environmental predictability in rotifers.</title>
        <authorList>
            <person name="Franch-Gras L."/>
            <person name="Hahn C."/>
            <person name="Garcia-Roger E.M."/>
            <person name="Carmona M.J."/>
            <person name="Serra M."/>
            <person name="Gomez A."/>
        </authorList>
    </citation>
    <scope>NUCLEOTIDE SEQUENCE [LARGE SCALE GENOMIC DNA]</scope>
    <source>
        <strain evidence="2">HYR1</strain>
    </source>
</reference>
<keyword evidence="1" id="KW-1133">Transmembrane helix</keyword>
<dbReference type="EMBL" id="REGN01003260">
    <property type="protein sequence ID" value="RNA23576.1"/>
    <property type="molecule type" value="Genomic_DNA"/>
</dbReference>
<evidence type="ECO:0000313" key="3">
    <source>
        <dbReference type="Proteomes" id="UP000276133"/>
    </source>
</evidence>
<keyword evidence="1" id="KW-0472">Membrane</keyword>
<comment type="caution">
    <text evidence="2">The sequence shown here is derived from an EMBL/GenBank/DDBJ whole genome shotgun (WGS) entry which is preliminary data.</text>
</comment>
<keyword evidence="1" id="KW-0812">Transmembrane</keyword>
<keyword evidence="3" id="KW-1185">Reference proteome</keyword>
<feature type="transmembrane region" description="Helical" evidence="1">
    <location>
        <begin position="6"/>
        <end position="27"/>
    </location>
</feature>
<evidence type="ECO:0000313" key="2">
    <source>
        <dbReference type="EMBL" id="RNA23576.1"/>
    </source>
</evidence>
<accession>A0A3M7RJ23</accession>
<dbReference type="AlphaFoldDB" id="A0A3M7RJ23"/>